<dbReference type="Proteomes" id="UP001257659">
    <property type="component" value="Unassembled WGS sequence"/>
</dbReference>
<accession>A0ABU1K3C5</accession>
<feature type="chain" id="PRO_5047493769" description="Alkyl hydroperoxide reductase subunit C/ Thiol specific antioxidant domain-containing protein" evidence="1">
    <location>
        <begin position="22"/>
        <end position="177"/>
    </location>
</feature>
<keyword evidence="1" id="KW-0732">Signal</keyword>
<feature type="signal peptide" evidence="1">
    <location>
        <begin position="1"/>
        <end position="21"/>
    </location>
</feature>
<name>A0ABU1K3C5_9FLAO</name>
<comment type="caution">
    <text evidence="2">The sequence shown here is derived from an EMBL/GenBank/DDBJ whole genome shotgun (WGS) entry which is preliminary data.</text>
</comment>
<dbReference type="RefSeq" id="WP_309727019.1">
    <property type="nucleotide sequence ID" value="NZ_JAVDQA010000001.1"/>
</dbReference>
<sequence length="177" mass="20226">MKKNNLQLIIFFFLVSGIIFSQETDQINVENFAKKISNTINVDKSQLFFISKESKKPDNFKESQENDLGVVNFVKNNSWVSCKNLTPIDQNCKISSITNKNIEDKLQEPNVFDGMVIKTLNSSKSELSFESGKTYAILLFSFKLSSFINYGDYLAKLKKLEKEFGIPYIVIASDYVD</sequence>
<evidence type="ECO:0000256" key="1">
    <source>
        <dbReference type="SAM" id="SignalP"/>
    </source>
</evidence>
<evidence type="ECO:0000313" key="3">
    <source>
        <dbReference type="Proteomes" id="UP001257659"/>
    </source>
</evidence>
<keyword evidence="3" id="KW-1185">Reference proteome</keyword>
<dbReference type="EMBL" id="JAVDQA010000001">
    <property type="protein sequence ID" value="MDR6300110.1"/>
    <property type="molecule type" value="Genomic_DNA"/>
</dbReference>
<gene>
    <name evidence="2" type="ORF">GGR31_000726</name>
</gene>
<protein>
    <recommendedName>
        <fullName evidence="4">Alkyl hydroperoxide reductase subunit C/ Thiol specific antioxidant domain-containing protein</fullName>
    </recommendedName>
</protein>
<proteinExistence type="predicted"/>
<reference evidence="2 3" key="1">
    <citation type="submission" date="2023-07" db="EMBL/GenBank/DDBJ databases">
        <title>Genomic Encyclopedia of Type Strains, Phase IV (KMG-IV): sequencing the most valuable type-strain genomes for metagenomic binning, comparative biology and taxonomic classification.</title>
        <authorList>
            <person name="Goeker M."/>
        </authorList>
    </citation>
    <scope>NUCLEOTIDE SEQUENCE [LARGE SCALE GENOMIC DNA]</scope>
    <source>
        <strain evidence="2 3">DSM 102814</strain>
    </source>
</reference>
<organism evidence="2 3">
    <name type="scientific">Mesonia maritima</name>
    <dbReference type="NCBI Taxonomy" id="1793873"/>
    <lineage>
        <taxon>Bacteria</taxon>
        <taxon>Pseudomonadati</taxon>
        <taxon>Bacteroidota</taxon>
        <taxon>Flavobacteriia</taxon>
        <taxon>Flavobacteriales</taxon>
        <taxon>Flavobacteriaceae</taxon>
        <taxon>Mesonia</taxon>
    </lineage>
</organism>
<evidence type="ECO:0000313" key="2">
    <source>
        <dbReference type="EMBL" id="MDR6300110.1"/>
    </source>
</evidence>
<evidence type="ECO:0008006" key="4">
    <source>
        <dbReference type="Google" id="ProtNLM"/>
    </source>
</evidence>